<dbReference type="InterPro" id="IPR029058">
    <property type="entry name" value="AB_hydrolase_fold"/>
</dbReference>
<comment type="caution">
    <text evidence="5">The sequence shown here is derived from an EMBL/GenBank/DDBJ whole genome shotgun (WGS) entry which is preliminary data.</text>
</comment>
<evidence type="ECO:0000256" key="1">
    <source>
        <dbReference type="ARBA" id="ARBA00005964"/>
    </source>
</evidence>
<keyword evidence="2 3" id="KW-0378">Hydrolase</keyword>
<dbReference type="OrthoDB" id="3200163at2759"/>
<name>A0A9P9IN81_9HYPO</name>
<feature type="domain" description="Carboxylesterase type B" evidence="4">
    <location>
        <begin position="7"/>
        <end position="177"/>
    </location>
</feature>
<protein>
    <recommendedName>
        <fullName evidence="3">Carboxylic ester hydrolase</fullName>
        <ecNumber evidence="3">3.1.1.-</ecNumber>
    </recommendedName>
</protein>
<sequence length="404" mass="44821">MSKEHLTATTKKLPVMVWIHGGSQAVTFGSAASGVCDMTTIVKDSLHLGKPIIVVAIQYRLNIFAFGDDASSKNLALQDQALALKWVQSHISGFGGDPNRVTLAGESAGAVFCHAHMVTDAPARQYILSSGSLHLSPPLPRDKSSAMRQLVQKHLRELDSYDLRSAPAPRIIEALKKSGIQSWYLQVDPLLENWQYPTGAGERLLLSDVQNEAILWNGGMWATDIDAIVNAFDLAGEFGTELKRLYNIDFERPSASKIGALDFLNDCRFVLPIEKMAQMWRTAQKPVFRCLLDEVNPWQPSSGSHHGIDLIVLFGGFDLSFSPSVQQTGIQMRKKWIEFIHSEEPWSPDVYAAFGPWGEFRQLDNAGLRSRRRMRQVEFLGAMDTKVVDQVFVALAAGKVSLLN</sequence>
<evidence type="ECO:0000259" key="4">
    <source>
        <dbReference type="Pfam" id="PF00135"/>
    </source>
</evidence>
<dbReference type="Proteomes" id="UP000717696">
    <property type="component" value="Unassembled WGS sequence"/>
</dbReference>
<dbReference type="InterPro" id="IPR019826">
    <property type="entry name" value="Carboxylesterase_B_AS"/>
</dbReference>
<evidence type="ECO:0000256" key="2">
    <source>
        <dbReference type="ARBA" id="ARBA00022801"/>
    </source>
</evidence>
<organism evidence="5 6">
    <name type="scientific">Dactylonectria estremocensis</name>
    <dbReference type="NCBI Taxonomy" id="1079267"/>
    <lineage>
        <taxon>Eukaryota</taxon>
        <taxon>Fungi</taxon>
        <taxon>Dikarya</taxon>
        <taxon>Ascomycota</taxon>
        <taxon>Pezizomycotina</taxon>
        <taxon>Sordariomycetes</taxon>
        <taxon>Hypocreomycetidae</taxon>
        <taxon>Hypocreales</taxon>
        <taxon>Nectriaceae</taxon>
        <taxon>Dactylonectria</taxon>
    </lineage>
</organism>
<dbReference type="InterPro" id="IPR002018">
    <property type="entry name" value="CarbesteraseB"/>
</dbReference>
<accession>A0A9P9IN81</accession>
<evidence type="ECO:0000313" key="5">
    <source>
        <dbReference type="EMBL" id="KAH7126526.1"/>
    </source>
</evidence>
<dbReference type="PROSITE" id="PS00122">
    <property type="entry name" value="CARBOXYLESTERASE_B_1"/>
    <property type="match status" value="1"/>
</dbReference>
<reference evidence="5" key="1">
    <citation type="journal article" date="2021" name="Nat. Commun.">
        <title>Genetic determinants of endophytism in the Arabidopsis root mycobiome.</title>
        <authorList>
            <person name="Mesny F."/>
            <person name="Miyauchi S."/>
            <person name="Thiergart T."/>
            <person name="Pickel B."/>
            <person name="Atanasova L."/>
            <person name="Karlsson M."/>
            <person name="Huettel B."/>
            <person name="Barry K.W."/>
            <person name="Haridas S."/>
            <person name="Chen C."/>
            <person name="Bauer D."/>
            <person name="Andreopoulos W."/>
            <person name="Pangilinan J."/>
            <person name="LaButti K."/>
            <person name="Riley R."/>
            <person name="Lipzen A."/>
            <person name="Clum A."/>
            <person name="Drula E."/>
            <person name="Henrissat B."/>
            <person name="Kohler A."/>
            <person name="Grigoriev I.V."/>
            <person name="Martin F.M."/>
            <person name="Hacquard S."/>
        </authorList>
    </citation>
    <scope>NUCLEOTIDE SEQUENCE</scope>
    <source>
        <strain evidence="5">MPI-CAGE-AT-0021</strain>
    </source>
</reference>
<gene>
    <name evidence="5" type="ORF">B0J13DRAFT_565610</name>
</gene>
<dbReference type="EC" id="3.1.1.-" evidence="3"/>
<dbReference type="Gene3D" id="3.40.50.1820">
    <property type="entry name" value="alpha/beta hydrolase"/>
    <property type="match status" value="1"/>
</dbReference>
<evidence type="ECO:0000256" key="3">
    <source>
        <dbReference type="RuleBase" id="RU361235"/>
    </source>
</evidence>
<keyword evidence="6" id="KW-1185">Reference proteome</keyword>
<dbReference type="EMBL" id="JAGMUU010000023">
    <property type="protein sequence ID" value="KAH7126526.1"/>
    <property type="molecule type" value="Genomic_DNA"/>
</dbReference>
<proteinExistence type="inferred from homology"/>
<dbReference type="InterPro" id="IPR050309">
    <property type="entry name" value="Type-B_Carboxylest/Lipase"/>
</dbReference>
<dbReference type="GO" id="GO:0016787">
    <property type="term" value="F:hydrolase activity"/>
    <property type="evidence" value="ECO:0007669"/>
    <property type="project" value="UniProtKB-KW"/>
</dbReference>
<dbReference type="Pfam" id="PF00135">
    <property type="entry name" value="COesterase"/>
    <property type="match status" value="1"/>
</dbReference>
<dbReference type="AlphaFoldDB" id="A0A9P9IN81"/>
<dbReference type="PANTHER" id="PTHR11559">
    <property type="entry name" value="CARBOXYLESTERASE"/>
    <property type="match status" value="1"/>
</dbReference>
<comment type="similarity">
    <text evidence="1 3">Belongs to the type-B carboxylesterase/lipase family.</text>
</comment>
<evidence type="ECO:0000313" key="6">
    <source>
        <dbReference type="Proteomes" id="UP000717696"/>
    </source>
</evidence>
<dbReference type="SUPFAM" id="SSF53474">
    <property type="entry name" value="alpha/beta-Hydrolases"/>
    <property type="match status" value="1"/>
</dbReference>